<reference evidence="3 4" key="1">
    <citation type="submission" date="2023-06" db="EMBL/GenBank/DDBJ databases">
        <title>Paenibacillus polygonum sp. nov., an endophytic bacterium, isolated from Polygonum lapathifolium L. in Nanji Wetland National Nature Reserve, South of Poyang Lake, Jiangxi Province, China.</title>
        <authorList>
            <person name="Yu Z."/>
        </authorList>
    </citation>
    <scope>NUCLEOTIDE SEQUENCE [LARGE SCALE GENOMIC DNA]</scope>
    <source>
        <strain evidence="3 4">C31</strain>
    </source>
</reference>
<organism evidence="3 4">
    <name type="scientific">Paenibacillus polygoni</name>
    <dbReference type="NCBI Taxonomy" id="3050112"/>
    <lineage>
        <taxon>Bacteria</taxon>
        <taxon>Bacillati</taxon>
        <taxon>Bacillota</taxon>
        <taxon>Bacilli</taxon>
        <taxon>Bacillales</taxon>
        <taxon>Paenibacillaceae</taxon>
        <taxon>Paenibacillus</taxon>
    </lineage>
</organism>
<accession>A0ABY8X1X0</accession>
<dbReference type="EMBL" id="CP127162">
    <property type="protein sequence ID" value="WIV18704.1"/>
    <property type="molecule type" value="Genomic_DNA"/>
</dbReference>
<keyword evidence="2" id="KW-0732">Signal</keyword>
<evidence type="ECO:0008006" key="5">
    <source>
        <dbReference type="Google" id="ProtNLM"/>
    </source>
</evidence>
<evidence type="ECO:0000313" key="3">
    <source>
        <dbReference type="EMBL" id="WIV18704.1"/>
    </source>
</evidence>
<sequence>MKKLISITAALALTASFAGAASAATETTETTTTPTTNAVTVSTETPSTTTTTTTTTTPNATTAETTDSNEATTTTVVSTEKTEDTVLVKPGDGIDLPLIPLEITKTTYFYDTPNGKALGALSAQFVSVTGNEITNRITGDTWVEIYTWKGAAWVNTGK</sequence>
<feature type="region of interest" description="Disordered" evidence="1">
    <location>
        <begin position="23"/>
        <end position="71"/>
    </location>
</feature>
<gene>
    <name evidence="3" type="ORF">QPK24_20520</name>
</gene>
<evidence type="ECO:0000313" key="4">
    <source>
        <dbReference type="Proteomes" id="UP001236415"/>
    </source>
</evidence>
<protein>
    <recommendedName>
        <fullName evidence="5">SH3 domain-containing protein</fullName>
    </recommendedName>
</protein>
<name>A0ABY8X1X0_9BACL</name>
<proteinExistence type="predicted"/>
<feature type="signal peptide" evidence="2">
    <location>
        <begin position="1"/>
        <end position="20"/>
    </location>
</feature>
<feature type="chain" id="PRO_5045544597" description="SH3 domain-containing protein" evidence="2">
    <location>
        <begin position="21"/>
        <end position="158"/>
    </location>
</feature>
<keyword evidence="4" id="KW-1185">Reference proteome</keyword>
<dbReference type="Proteomes" id="UP001236415">
    <property type="component" value="Chromosome"/>
</dbReference>
<dbReference type="RefSeq" id="WP_285744296.1">
    <property type="nucleotide sequence ID" value="NZ_CP127162.1"/>
</dbReference>
<evidence type="ECO:0000256" key="1">
    <source>
        <dbReference type="SAM" id="MobiDB-lite"/>
    </source>
</evidence>
<evidence type="ECO:0000256" key="2">
    <source>
        <dbReference type="SAM" id="SignalP"/>
    </source>
</evidence>